<feature type="transmembrane region" description="Helical" evidence="6">
    <location>
        <begin position="132"/>
        <end position="154"/>
    </location>
</feature>
<keyword evidence="4 6" id="KW-1133">Transmembrane helix</keyword>
<accession>A0AAD9WY38</accession>
<evidence type="ECO:0000256" key="1">
    <source>
        <dbReference type="ARBA" id="ARBA00004141"/>
    </source>
</evidence>
<dbReference type="GO" id="GO:0016020">
    <property type="term" value="C:membrane"/>
    <property type="evidence" value="ECO:0007669"/>
    <property type="project" value="UniProtKB-SubCell"/>
</dbReference>
<feature type="signal peptide" evidence="7">
    <location>
        <begin position="1"/>
        <end position="24"/>
    </location>
</feature>
<organism evidence="8 9">
    <name type="scientific">Dipteronia dyeriana</name>
    <dbReference type="NCBI Taxonomy" id="168575"/>
    <lineage>
        <taxon>Eukaryota</taxon>
        <taxon>Viridiplantae</taxon>
        <taxon>Streptophyta</taxon>
        <taxon>Embryophyta</taxon>
        <taxon>Tracheophyta</taxon>
        <taxon>Spermatophyta</taxon>
        <taxon>Magnoliopsida</taxon>
        <taxon>eudicotyledons</taxon>
        <taxon>Gunneridae</taxon>
        <taxon>Pentapetalae</taxon>
        <taxon>rosids</taxon>
        <taxon>malvids</taxon>
        <taxon>Sapindales</taxon>
        <taxon>Sapindaceae</taxon>
        <taxon>Hippocastanoideae</taxon>
        <taxon>Acereae</taxon>
        <taxon>Dipteronia</taxon>
    </lineage>
</organism>
<gene>
    <name evidence="8" type="ORF">Ddye_015025</name>
</gene>
<comment type="subcellular location">
    <subcellularLocation>
        <location evidence="1">Membrane</location>
        <topology evidence="1">Multi-pass membrane protein</topology>
    </subcellularLocation>
</comment>
<comment type="similarity">
    <text evidence="2">Belongs to the TMEM45 family.</text>
</comment>
<feature type="transmembrane region" description="Helical" evidence="6">
    <location>
        <begin position="166"/>
        <end position="183"/>
    </location>
</feature>
<dbReference type="PANTHER" id="PTHR46285:SF7">
    <property type="entry name" value="OS06G0238900 PROTEIN"/>
    <property type="match status" value="1"/>
</dbReference>
<dbReference type="InterPro" id="IPR006904">
    <property type="entry name" value="DUF716"/>
</dbReference>
<comment type="caution">
    <text evidence="8">The sequence shown here is derived from an EMBL/GenBank/DDBJ whole genome shotgun (WGS) entry which is preliminary data.</text>
</comment>
<dbReference type="AlphaFoldDB" id="A0AAD9WY38"/>
<protein>
    <submittedName>
        <fullName evidence="8">Uncharacterized protein</fullName>
    </submittedName>
</protein>
<evidence type="ECO:0000313" key="9">
    <source>
        <dbReference type="Proteomes" id="UP001280121"/>
    </source>
</evidence>
<proteinExistence type="inferred from homology"/>
<feature type="transmembrane region" description="Helical" evidence="6">
    <location>
        <begin position="105"/>
        <end position="126"/>
    </location>
</feature>
<evidence type="ECO:0000256" key="6">
    <source>
        <dbReference type="SAM" id="Phobius"/>
    </source>
</evidence>
<feature type="transmembrane region" description="Helical" evidence="6">
    <location>
        <begin position="71"/>
        <end position="93"/>
    </location>
</feature>
<evidence type="ECO:0000256" key="3">
    <source>
        <dbReference type="ARBA" id="ARBA00022692"/>
    </source>
</evidence>
<name>A0AAD9WY38_9ROSI</name>
<evidence type="ECO:0000313" key="8">
    <source>
        <dbReference type="EMBL" id="KAK2647536.1"/>
    </source>
</evidence>
<sequence length="368" mass="40896">MGFFALTTAGGGFILIGAWESISASEGPTQISDPSSHLSRFNDGITTTKMGSVYAKQETETPCLSSSSLNFVMIAVISFMFIANSLASVFNALDSNDRVGSALQLQVLAVASLFLLYSVLGLLMSFNKSISLPSLVLDLIVLFGFVEEFLIFYLQRKDTSGIENRYFDLLLVPILICVVGTILEFGSKKSGSNYARLARGIGLILQGMWFLQMGLSFYTGLITHGCSLHEKSRGNYTIKCKGHPEYHRARSIATLQFNCHLSLLVILCMVWYSIMAKKNEYRGGDFTHYRPLGAEMQQMEMSGHFTLDSDEDEIKEEDNLAKMNVEVGVNGHGSHEVAQCTQFRWNVFVNLTRIRQTACMTKHVSFLL</sequence>
<dbReference type="Pfam" id="PF04819">
    <property type="entry name" value="DUF716"/>
    <property type="match status" value="1"/>
</dbReference>
<dbReference type="EMBL" id="JANJYI010000005">
    <property type="protein sequence ID" value="KAK2647536.1"/>
    <property type="molecule type" value="Genomic_DNA"/>
</dbReference>
<evidence type="ECO:0000256" key="7">
    <source>
        <dbReference type="SAM" id="SignalP"/>
    </source>
</evidence>
<keyword evidence="3 6" id="KW-0812">Transmembrane</keyword>
<keyword evidence="7" id="KW-0732">Signal</keyword>
<keyword evidence="5 6" id="KW-0472">Membrane</keyword>
<evidence type="ECO:0000256" key="2">
    <source>
        <dbReference type="ARBA" id="ARBA00006948"/>
    </source>
</evidence>
<feature type="transmembrane region" description="Helical" evidence="6">
    <location>
        <begin position="203"/>
        <end position="223"/>
    </location>
</feature>
<dbReference type="PANTHER" id="PTHR46285">
    <property type="entry name" value="PROTEINASE INHIBITOR I4, SERPIN (DUF716)-RELATED"/>
    <property type="match status" value="1"/>
</dbReference>
<evidence type="ECO:0000256" key="4">
    <source>
        <dbReference type="ARBA" id="ARBA00022989"/>
    </source>
</evidence>
<keyword evidence="9" id="KW-1185">Reference proteome</keyword>
<evidence type="ECO:0000256" key="5">
    <source>
        <dbReference type="ARBA" id="ARBA00023136"/>
    </source>
</evidence>
<feature type="transmembrane region" description="Helical" evidence="6">
    <location>
        <begin position="257"/>
        <end position="274"/>
    </location>
</feature>
<feature type="chain" id="PRO_5042069945" evidence="7">
    <location>
        <begin position="25"/>
        <end position="368"/>
    </location>
</feature>
<dbReference type="Proteomes" id="UP001280121">
    <property type="component" value="Unassembled WGS sequence"/>
</dbReference>
<reference evidence="8" key="1">
    <citation type="journal article" date="2023" name="Plant J.">
        <title>Genome sequences and population genomics provide insights into the demographic history, inbreeding, and mutation load of two 'living fossil' tree species of Dipteronia.</title>
        <authorList>
            <person name="Feng Y."/>
            <person name="Comes H.P."/>
            <person name="Chen J."/>
            <person name="Zhu S."/>
            <person name="Lu R."/>
            <person name="Zhang X."/>
            <person name="Li P."/>
            <person name="Qiu J."/>
            <person name="Olsen K.M."/>
            <person name="Qiu Y."/>
        </authorList>
    </citation>
    <scope>NUCLEOTIDE SEQUENCE</scope>
    <source>
        <strain evidence="8">KIB01</strain>
    </source>
</reference>